<keyword evidence="8" id="KW-1185">Reference proteome</keyword>
<dbReference type="SUPFAM" id="SSF103473">
    <property type="entry name" value="MFS general substrate transporter"/>
    <property type="match status" value="1"/>
</dbReference>
<feature type="transmembrane region" description="Helical" evidence="6">
    <location>
        <begin position="394"/>
        <end position="421"/>
    </location>
</feature>
<reference evidence="7" key="1">
    <citation type="submission" date="2023-10" db="EMBL/GenBank/DDBJ databases">
        <authorList>
            <person name="Chen Y."/>
            <person name="Shah S."/>
            <person name="Dougan E. K."/>
            <person name="Thang M."/>
            <person name="Chan C."/>
        </authorList>
    </citation>
    <scope>NUCLEOTIDE SEQUENCE [LARGE SCALE GENOMIC DNA]</scope>
</reference>
<feature type="transmembrane region" description="Helical" evidence="6">
    <location>
        <begin position="44"/>
        <end position="62"/>
    </location>
</feature>
<evidence type="ECO:0000256" key="2">
    <source>
        <dbReference type="ARBA" id="ARBA00022692"/>
    </source>
</evidence>
<feature type="transmembrane region" description="Helical" evidence="6">
    <location>
        <begin position="365"/>
        <end position="382"/>
    </location>
</feature>
<gene>
    <name evidence="7" type="ORF">PCOR1329_LOCUS59293</name>
</gene>
<feature type="transmembrane region" description="Helical" evidence="6">
    <location>
        <begin position="340"/>
        <end position="359"/>
    </location>
</feature>
<dbReference type="Gene3D" id="1.20.1250.20">
    <property type="entry name" value="MFS general substrate transporter like domains"/>
    <property type="match status" value="1"/>
</dbReference>
<dbReference type="PANTHER" id="PTHR23507:SF1">
    <property type="entry name" value="FI18259P1-RELATED"/>
    <property type="match status" value="1"/>
</dbReference>
<evidence type="ECO:0000256" key="5">
    <source>
        <dbReference type="SAM" id="MobiDB-lite"/>
    </source>
</evidence>
<feature type="transmembrane region" description="Helical" evidence="6">
    <location>
        <begin position="154"/>
        <end position="178"/>
    </location>
</feature>
<keyword evidence="3 6" id="KW-1133">Transmembrane helix</keyword>
<feature type="region of interest" description="Disordered" evidence="5">
    <location>
        <begin position="1"/>
        <end position="21"/>
    </location>
</feature>
<dbReference type="EMBL" id="CAUYUJ010017389">
    <property type="protein sequence ID" value="CAK0874339.1"/>
    <property type="molecule type" value="Genomic_DNA"/>
</dbReference>
<feature type="region of interest" description="Disordered" evidence="5">
    <location>
        <begin position="490"/>
        <end position="516"/>
    </location>
</feature>
<evidence type="ECO:0000256" key="1">
    <source>
        <dbReference type="ARBA" id="ARBA00004141"/>
    </source>
</evidence>
<keyword evidence="2 6" id="KW-0812">Transmembrane</keyword>
<dbReference type="PANTHER" id="PTHR23507">
    <property type="entry name" value="ZGC:174356"/>
    <property type="match status" value="1"/>
</dbReference>
<proteinExistence type="predicted"/>
<evidence type="ECO:0000313" key="7">
    <source>
        <dbReference type="EMBL" id="CAK0874339.1"/>
    </source>
</evidence>
<organism evidence="7 8">
    <name type="scientific">Prorocentrum cordatum</name>
    <dbReference type="NCBI Taxonomy" id="2364126"/>
    <lineage>
        <taxon>Eukaryota</taxon>
        <taxon>Sar</taxon>
        <taxon>Alveolata</taxon>
        <taxon>Dinophyceae</taxon>
        <taxon>Prorocentrales</taxon>
        <taxon>Prorocentraceae</taxon>
        <taxon>Prorocentrum</taxon>
    </lineage>
</organism>
<feature type="transmembrane region" description="Helical" evidence="6">
    <location>
        <begin position="95"/>
        <end position="116"/>
    </location>
</feature>
<comment type="subcellular location">
    <subcellularLocation>
        <location evidence="1">Membrane</location>
        <topology evidence="1">Multi-pass membrane protein</topology>
    </subcellularLocation>
</comment>
<evidence type="ECO:0000256" key="3">
    <source>
        <dbReference type="ARBA" id="ARBA00022989"/>
    </source>
</evidence>
<feature type="transmembrane region" description="Helical" evidence="6">
    <location>
        <begin position="433"/>
        <end position="457"/>
    </location>
</feature>
<dbReference type="Proteomes" id="UP001189429">
    <property type="component" value="Unassembled WGS sequence"/>
</dbReference>
<evidence type="ECO:0000313" key="8">
    <source>
        <dbReference type="Proteomes" id="UP001189429"/>
    </source>
</evidence>
<dbReference type="InterPro" id="IPR036259">
    <property type="entry name" value="MFS_trans_sf"/>
</dbReference>
<feature type="transmembrane region" description="Helical" evidence="6">
    <location>
        <begin position="315"/>
        <end position="333"/>
    </location>
</feature>
<protein>
    <recommendedName>
        <fullName evidence="9">Major facilitator superfamily (MFS) profile domain-containing protein</fullName>
    </recommendedName>
</protein>
<dbReference type="InterPro" id="IPR011701">
    <property type="entry name" value="MFS"/>
</dbReference>
<evidence type="ECO:0000256" key="6">
    <source>
        <dbReference type="SAM" id="Phobius"/>
    </source>
</evidence>
<feature type="transmembrane region" description="Helical" evidence="6">
    <location>
        <begin position="275"/>
        <end position="295"/>
    </location>
</feature>
<sequence length="516" mass="54340">MTNRQGACVETGARSGSSIDQWDPSAAGSGLLARPVSLCSRASLVLFVVMVIDWIAYSATYISVPTMILMEKCEDLGLAPGDECNSSKEAQAQQAAFMAMFSLCTGAPSVAVCSLLSHLSDVIGRKPMFLLGNLQGVLMYGVLLIRGARGATTLIMITVINLLGGIYVTDGAIFASVADLTANSSGHDRVRLMSIIEGAQWFGQILGPLIGGHVSTLVSPQTSFVVPTTLYGVGLLLSLVAYPETLSHERRATFDLQKSHPFGVVSIASGYRRSLTLASGLLFAQWGLGTGVATWPMFTKQSFDWKNDQIGNMEALYFTANAIGLFLLLPGITNRATPKVVIAASAACSILMWGCHVFVTAGWMMFPLVCLGTFSAMLFPLIRAGIATDFGPQMYGAALGVAALVQQTAKVGVLPAVGLAWHAILGDSGLPDYTAYVIVTAEYAVAFLIFLCVPIPASEGAGFLRRVSSGAAVDSVPVASSEVDLVGVESFPSSRRGSQAAAAESDRPHSFPQTRS</sequence>
<evidence type="ECO:0008006" key="9">
    <source>
        <dbReference type="Google" id="ProtNLM"/>
    </source>
</evidence>
<evidence type="ECO:0000256" key="4">
    <source>
        <dbReference type="ARBA" id="ARBA00023136"/>
    </source>
</evidence>
<accession>A0ABN9VLX6</accession>
<comment type="caution">
    <text evidence="7">The sequence shown here is derived from an EMBL/GenBank/DDBJ whole genome shotgun (WGS) entry which is preliminary data.</text>
</comment>
<name>A0ABN9VLX6_9DINO</name>
<feature type="transmembrane region" description="Helical" evidence="6">
    <location>
        <begin position="128"/>
        <end position="148"/>
    </location>
</feature>
<keyword evidence="4 6" id="KW-0472">Membrane</keyword>
<dbReference type="Pfam" id="PF07690">
    <property type="entry name" value="MFS_1"/>
    <property type="match status" value="1"/>
</dbReference>